<proteinExistence type="predicted"/>
<dbReference type="Proteomes" id="UP000641932">
    <property type="component" value="Unassembled WGS sequence"/>
</dbReference>
<dbReference type="AlphaFoldDB" id="A0A917ZWL1"/>
<accession>A0A917ZWL1</accession>
<dbReference type="InterPro" id="IPR046000">
    <property type="entry name" value="DUF5956"/>
</dbReference>
<keyword evidence="2" id="KW-1185">Reference proteome</keyword>
<dbReference type="Pfam" id="PF19381">
    <property type="entry name" value="DUF5956"/>
    <property type="match status" value="1"/>
</dbReference>
<sequence>MDEEVIRPATAAELQYEEDDVNADLDLNGVPPRPDGRLWLLRPFGGFATVEDIKTHLLHLYEARRIDDQYHPEQARRIKAQLAADELSRLPGQT</sequence>
<organism evidence="1 2">
    <name type="scientific">Wenjunlia tyrosinilytica</name>
    <dbReference type="NCBI Taxonomy" id="1544741"/>
    <lineage>
        <taxon>Bacteria</taxon>
        <taxon>Bacillati</taxon>
        <taxon>Actinomycetota</taxon>
        <taxon>Actinomycetes</taxon>
        <taxon>Kitasatosporales</taxon>
        <taxon>Streptomycetaceae</taxon>
        <taxon>Wenjunlia</taxon>
    </lineage>
</organism>
<protein>
    <submittedName>
        <fullName evidence="1">Uncharacterized protein</fullName>
    </submittedName>
</protein>
<reference evidence="1" key="1">
    <citation type="journal article" date="2014" name="Int. J. Syst. Evol. Microbiol.">
        <title>Complete genome sequence of Corynebacterium casei LMG S-19264T (=DSM 44701T), isolated from a smear-ripened cheese.</title>
        <authorList>
            <consortium name="US DOE Joint Genome Institute (JGI-PGF)"/>
            <person name="Walter F."/>
            <person name="Albersmeier A."/>
            <person name="Kalinowski J."/>
            <person name="Ruckert C."/>
        </authorList>
    </citation>
    <scope>NUCLEOTIDE SEQUENCE</scope>
    <source>
        <strain evidence="1">CGMCC 4.7201</strain>
    </source>
</reference>
<name>A0A917ZWL1_9ACTN</name>
<comment type="caution">
    <text evidence="1">The sequence shown here is derived from an EMBL/GenBank/DDBJ whole genome shotgun (WGS) entry which is preliminary data.</text>
</comment>
<reference evidence="1" key="2">
    <citation type="submission" date="2020-09" db="EMBL/GenBank/DDBJ databases">
        <authorList>
            <person name="Sun Q."/>
            <person name="Zhou Y."/>
        </authorList>
    </citation>
    <scope>NUCLEOTIDE SEQUENCE</scope>
    <source>
        <strain evidence="1">CGMCC 4.7201</strain>
    </source>
</reference>
<evidence type="ECO:0000313" key="1">
    <source>
        <dbReference type="EMBL" id="GGO99259.1"/>
    </source>
</evidence>
<dbReference type="EMBL" id="BMMS01000043">
    <property type="protein sequence ID" value="GGO99259.1"/>
    <property type="molecule type" value="Genomic_DNA"/>
</dbReference>
<gene>
    <name evidence="1" type="ORF">GCM10012280_65310</name>
</gene>
<evidence type="ECO:0000313" key="2">
    <source>
        <dbReference type="Proteomes" id="UP000641932"/>
    </source>
</evidence>